<accession>A0A1I2UIH6</accession>
<name>A0A1I2UIH6_9EURY</name>
<reference evidence="4" key="1">
    <citation type="submission" date="2016-10" db="EMBL/GenBank/DDBJ databases">
        <authorList>
            <person name="Varghese N."/>
            <person name="Submissions S."/>
        </authorList>
    </citation>
    <scope>NUCLEOTIDE SEQUENCE [LARGE SCALE GENOMIC DNA]</scope>
    <source>
        <strain evidence="4">CGMCC 1.7739</strain>
    </source>
</reference>
<organism evidence="3 4">
    <name type="scientific">Halopelagius inordinatus</name>
    <dbReference type="NCBI Taxonomy" id="553467"/>
    <lineage>
        <taxon>Archaea</taxon>
        <taxon>Methanobacteriati</taxon>
        <taxon>Methanobacteriota</taxon>
        <taxon>Stenosarchaea group</taxon>
        <taxon>Halobacteria</taxon>
        <taxon>Halobacteriales</taxon>
        <taxon>Haloferacaceae</taxon>
    </lineage>
</organism>
<feature type="domain" description="HVO-A0261-like N-terminal" evidence="2">
    <location>
        <begin position="8"/>
        <end position="93"/>
    </location>
</feature>
<dbReference type="EMBL" id="FOOQ01000004">
    <property type="protein sequence ID" value="SFG76850.1"/>
    <property type="molecule type" value="Genomic_DNA"/>
</dbReference>
<protein>
    <submittedName>
        <fullName evidence="3">Predicted transcriptional regulator, contains HTH domain</fullName>
    </submittedName>
</protein>
<evidence type="ECO:0000259" key="2">
    <source>
        <dbReference type="Pfam" id="PF25213"/>
    </source>
</evidence>
<evidence type="ECO:0000313" key="3">
    <source>
        <dbReference type="EMBL" id="SFG76850.1"/>
    </source>
</evidence>
<dbReference type="Pfam" id="PF25213">
    <property type="entry name" value="HVO_A0261_N"/>
    <property type="match status" value="1"/>
</dbReference>
<dbReference type="AlphaFoldDB" id="A0A1I2UIH6"/>
<dbReference type="Gene3D" id="1.10.10.10">
    <property type="entry name" value="Winged helix-like DNA-binding domain superfamily/Winged helix DNA-binding domain"/>
    <property type="match status" value="1"/>
</dbReference>
<dbReference type="InterPro" id="IPR036390">
    <property type="entry name" value="WH_DNA-bd_sf"/>
</dbReference>
<sequence>MVYQDELQEIEFIARSENRVQILEELRKAGTLSKEELRGTSEVARTTLVRNADALVERGWIENSNNQYSITPCGELLVEELTGLLETVREAKRLQPFFQWMPPAAFGLSVEVLLDADVTVSTSENPYAPVNRHVETLASAERARCLLPAVDPQGMRTVERRFAARDGGGDHELIVTENVAETLRTDPALDETIDALLSTDGIAVRVSPRDVPYYAGILDGVVQIGASDGKGVPQALLETDADEAREWVRALYRDYRAQSTAFDR</sequence>
<dbReference type="Proteomes" id="UP000198876">
    <property type="component" value="Unassembled WGS sequence"/>
</dbReference>
<dbReference type="OrthoDB" id="281918at2157"/>
<evidence type="ECO:0000259" key="1">
    <source>
        <dbReference type="Pfam" id="PF08350"/>
    </source>
</evidence>
<evidence type="ECO:0000313" key="4">
    <source>
        <dbReference type="Proteomes" id="UP000198876"/>
    </source>
</evidence>
<dbReference type="Pfam" id="PF08350">
    <property type="entry name" value="FilR1_middle"/>
    <property type="match status" value="1"/>
</dbReference>
<keyword evidence="4" id="KW-1185">Reference proteome</keyword>
<dbReference type="RefSeq" id="WP_143095515.1">
    <property type="nucleotide sequence ID" value="NZ_FOOQ01000004.1"/>
</dbReference>
<gene>
    <name evidence="3" type="ORF">SAMN04488063_2876</name>
</gene>
<feature type="domain" description="Methanogenesis regulatory protein FilR1 middle" evidence="1">
    <location>
        <begin position="126"/>
        <end position="258"/>
    </location>
</feature>
<dbReference type="InterPro" id="IPR057527">
    <property type="entry name" value="HVO_A0261-like_N"/>
</dbReference>
<dbReference type="SUPFAM" id="SSF46785">
    <property type="entry name" value="Winged helix' DNA-binding domain"/>
    <property type="match status" value="1"/>
</dbReference>
<dbReference type="InterPro" id="IPR013561">
    <property type="entry name" value="FilR1_middle_dom"/>
</dbReference>
<dbReference type="STRING" id="553467.SAMN04488063_2876"/>
<dbReference type="InterPro" id="IPR036388">
    <property type="entry name" value="WH-like_DNA-bd_sf"/>
</dbReference>
<proteinExistence type="predicted"/>